<reference evidence="5" key="1">
    <citation type="journal article" date="2019" name="Int. J. Syst. Evol. Microbiol.">
        <title>The Global Catalogue of Microorganisms (GCM) 10K type strain sequencing project: providing services to taxonomists for standard genome sequencing and annotation.</title>
        <authorList>
            <consortium name="The Broad Institute Genomics Platform"/>
            <consortium name="The Broad Institute Genome Sequencing Center for Infectious Disease"/>
            <person name="Wu L."/>
            <person name="Ma J."/>
        </authorList>
    </citation>
    <scope>NUCLEOTIDE SEQUENCE [LARGE SCALE GENOMIC DNA]</scope>
    <source>
        <strain evidence="5">JCM 30331</strain>
    </source>
</reference>
<dbReference type="NCBIfam" id="TIGR00254">
    <property type="entry name" value="GGDEF"/>
    <property type="match status" value="1"/>
</dbReference>
<dbReference type="Proteomes" id="UP000647587">
    <property type="component" value="Unassembled WGS sequence"/>
</dbReference>
<evidence type="ECO:0000256" key="1">
    <source>
        <dbReference type="SAM" id="Phobius"/>
    </source>
</evidence>
<dbReference type="InterPro" id="IPR000160">
    <property type="entry name" value="GGDEF_dom"/>
</dbReference>
<dbReference type="Gene3D" id="3.30.450.40">
    <property type="match status" value="1"/>
</dbReference>
<dbReference type="SUPFAM" id="SSF55073">
    <property type="entry name" value="Nucleotide cyclase"/>
    <property type="match status" value="1"/>
</dbReference>
<dbReference type="CDD" id="cd06225">
    <property type="entry name" value="HAMP"/>
    <property type="match status" value="1"/>
</dbReference>
<accession>A0ABQ2EQU6</accession>
<dbReference type="PROSITE" id="PS50885">
    <property type="entry name" value="HAMP"/>
    <property type="match status" value="1"/>
</dbReference>
<feature type="domain" description="GGDEF" evidence="3">
    <location>
        <begin position="466"/>
        <end position="600"/>
    </location>
</feature>
<dbReference type="EMBL" id="BMPP01000005">
    <property type="protein sequence ID" value="GGK22012.1"/>
    <property type="molecule type" value="Genomic_DNA"/>
</dbReference>
<comment type="caution">
    <text evidence="4">The sequence shown here is derived from an EMBL/GenBank/DDBJ whole genome shotgun (WGS) entry which is preliminary data.</text>
</comment>
<evidence type="ECO:0000313" key="4">
    <source>
        <dbReference type="EMBL" id="GGK22012.1"/>
    </source>
</evidence>
<evidence type="ECO:0000313" key="5">
    <source>
        <dbReference type="Proteomes" id="UP000647587"/>
    </source>
</evidence>
<feature type="transmembrane region" description="Helical" evidence="1">
    <location>
        <begin position="189"/>
        <end position="210"/>
    </location>
</feature>
<feature type="domain" description="HAMP" evidence="2">
    <location>
        <begin position="211"/>
        <end position="263"/>
    </location>
</feature>
<dbReference type="Gene3D" id="6.10.340.10">
    <property type="match status" value="1"/>
</dbReference>
<dbReference type="Gene3D" id="3.30.70.270">
    <property type="match status" value="1"/>
</dbReference>
<dbReference type="PANTHER" id="PTHR45138:SF9">
    <property type="entry name" value="DIGUANYLATE CYCLASE DGCM-RELATED"/>
    <property type="match status" value="1"/>
</dbReference>
<evidence type="ECO:0000259" key="2">
    <source>
        <dbReference type="PROSITE" id="PS50885"/>
    </source>
</evidence>
<dbReference type="PANTHER" id="PTHR45138">
    <property type="entry name" value="REGULATORY COMPONENTS OF SENSORY TRANSDUCTION SYSTEM"/>
    <property type="match status" value="1"/>
</dbReference>
<dbReference type="CDD" id="cd01949">
    <property type="entry name" value="GGDEF"/>
    <property type="match status" value="1"/>
</dbReference>
<name>A0ABQ2EQU6_9DEIO</name>
<protein>
    <submittedName>
        <fullName evidence="4">GGDEF domain-containing protein</fullName>
    </submittedName>
</protein>
<dbReference type="InterPro" id="IPR003660">
    <property type="entry name" value="HAMP_dom"/>
</dbReference>
<organism evidence="4 5">
    <name type="scientific">Deinococcus malanensis</name>
    <dbReference type="NCBI Taxonomy" id="1706855"/>
    <lineage>
        <taxon>Bacteria</taxon>
        <taxon>Thermotogati</taxon>
        <taxon>Deinococcota</taxon>
        <taxon>Deinococci</taxon>
        <taxon>Deinococcales</taxon>
        <taxon>Deinococcaceae</taxon>
        <taxon>Deinococcus</taxon>
    </lineage>
</organism>
<dbReference type="Pfam" id="PF00672">
    <property type="entry name" value="HAMP"/>
    <property type="match status" value="1"/>
</dbReference>
<feature type="transmembrane region" description="Helical" evidence="1">
    <location>
        <begin position="6"/>
        <end position="29"/>
    </location>
</feature>
<dbReference type="InterPro" id="IPR043128">
    <property type="entry name" value="Rev_trsase/Diguanyl_cyclase"/>
</dbReference>
<gene>
    <name evidence="4" type="ORF">GCM10008955_14390</name>
</gene>
<sequence>MRLSTLILRTFSVLWLFTLLGGVGVYVSIEQNNRLVSEIQQEQEEITQITALLNSVLDLETGLRGYLLTGESAFLMPHLAARTRLPRELSELERQLMTDHVDPEHAAEHLQVVQKVERQVEQWLDEAARPQLAAYQKDPALAVALVKTQRGKVVVDAIRRELLGLSEHLTREVQQKETLNQANLRRLQLFAPLGVLFALLVSIFFSARLASGVAQVFDRLRTSTRELASGNLTTRAPLSDLHEPRLLAEDFNQMAGALERAQNEVADRNMILERRHREVSQLAELSDALQSCQDKEEGYRVLSQALPHLFSGWSGTFLTLKSSKNLLETRAVWGDVALDTVGTVRDPDSCLALRRGHAYEPTELSPTCAHHDGQAGMYLCIPLLAQNEALGVLQLFGGPEAASVPEHVRSFALTVAQQISLAIGNLRLRETLRQQSIRDPMTGLFNRRYLEETLERELHRATRAQQSVSILAADIDHFKRFNDTFGHEAGDAVLMAVAKTMQEFFRAEDMICRYGGEEFIIVLLNASHEDTLARAHAFREKIAELTVNYERQALGQVTVSLGVATYPEHGTDAGVLINQADQALYLAKQQGRNRVESVTALRPLR</sequence>
<keyword evidence="1" id="KW-0812">Transmembrane</keyword>
<dbReference type="RefSeq" id="WP_189005938.1">
    <property type="nucleotide sequence ID" value="NZ_BMPP01000005.1"/>
</dbReference>
<dbReference type="CDD" id="cd19410">
    <property type="entry name" value="HK9-like_sensor"/>
    <property type="match status" value="1"/>
</dbReference>
<dbReference type="Pfam" id="PF00990">
    <property type="entry name" value="GGDEF"/>
    <property type="match status" value="1"/>
</dbReference>
<dbReference type="PROSITE" id="PS50887">
    <property type="entry name" value="GGDEF"/>
    <property type="match status" value="1"/>
</dbReference>
<dbReference type="SMART" id="SM00267">
    <property type="entry name" value="GGDEF"/>
    <property type="match status" value="1"/>
</dbReference>
<keyword evidence="1" id="KW-0472">Membrane</keyword>
<dbReference type="SUPFAM" id="SSF55781">
    <property type="entry name" value="GAF domain-like"/>
    <property type="match status" value="1"/>
</dbReference>
<dbReference type="InterPro" id="IPR007891">
    <property type="entry name" value="CHASE3"/>
</dbReference>
<keyword evidence="5" id="KW-1185">Reference proteome</keyword>
<dbReference type="InterPro" id="IPR029787">
    <property type="entry name" value="Nucleotide_cyclase"/>
</dbReference>
<dbReference type="InterPro" id="IPR050469">
    <property type="entry name" value="Diguanylate_Cyclase"/>
</dbReference>
<dbReference type="InterPro" id="IPR029016">
    <property type="entry name" value="GAF-like_dom_sf"/>
</dbReference>
<dbReference type="Pfam" id="PF05227">
    <property type="entry name" value="CHASE3"/>
    <property type="match status" value="1"/>
</dbReference>
<dbReference type="SMART" id="SM00304">
    <property type="entry name" value="HAMP"/>
    <property type="match status" value="1"/>
</dbReference>
<evidence type="ECO:0000259" key="3">
    <source>
        <dbReference type="PROSITE" id="PS50887"/>
    </source>
</evidence>
<keyword evidence="1" id="KW-1133">Transmembrane helix</keyword>
<proteinExistence type="predicted"/>